<reference evidence="10" key="1">
    <citation type="submission" date="2023-07" db="EMBL/GenBank/DDBJ databases">
        <title>Chromosome-level Genome Assembly of Striped Snakehead (Channa striata).</title>
        <authorList>
            <person name="Liu H."/>
        </authorList>
    </citation>
    <scope>NUCLEOTIDE SEQUENCE</scope>
    <source>
        <strain evidence="10">Gz</strain>
        <tissue evidence="10">Muscle</tissue>
    </source>
</reference>
<dbReference type="EMBL" id="JAUPFM010000008">
    <property type="protein sequence ID" value="KAK2844954.1"/>
    <property type="molecule type" value="Genomic_DNA"/>
</dbReference>
<dbReference type="PANTHER" id="PTHR46985:SF2">
    <property type="entry name" value="APOPTOSIS-ASSOCIATED SPECK-LIKE PROTEIN CONTAINING A CARD"/>
    <property type="match status" value="1"/>
</dbReference>
<dbReference type="SUPFAM" id="SSF47986">
    <property type="entry name" value="DEATH domain"/>
    <property type="match status" value="2"/>
</dbReference>
<keyword evidence="5" id="KW-0395">Inflammatory response</keyword>
<proteinExistence type="predicted"/>
<accession>A0AA88MUM3</accession>
<dbReference type="PROSITE" id="PS50824">
    <property type="entry name" value="DAPIN"/>
    <property type="match status" value="1"/>
</dbReference>
<evidence type="ECO:0008006" key="12">
    <source>
        <dbReference type="Google" id="ProtNLM"/>
    </source>
</evidence>
<feature type="region of interest" description="Disordered" evidence="7">
    <location>
        <begin position="89"/>
        <end position="108"/>
    </location>
</feature>
<feature type="domain" description="Pyrin" evidence="9">
    <location>
        <begin position="1"/>
        <end position="90"/>
    </location>
</feature>
<dbReference type="GO" id="GO:0061702">
    <property type="term" value="C:canonical inflammasome complex"/>
    <property type="evidence" value="ECO:0007669"/>
    <property type="project" value="UniProtKB-SubCell"/>
</dbReference>
<dbReference type="Gene3D" id="1.10.533.10">
    <property type="entry name" value="Death Domain, Fas"/>
    <property type="match status" value="2"/>
</dbReference>
<feature type="domain" description="CARD" evidence="8">
    <location>
        <begin position="118"/>
        <end position="203"/>
    </location>
</feature>
<dbReference type="InterPro" id="IPR033516">
    <property type="entry name" value="CARD8/ASC/NALP1_CARD"/>
</dbReference>
<protein>
    <recommendedName>
        <fullName evidence="12">Apoptosis-associated speck-like protein containing a CARD</fullName>
    </recommendedName>
</protein>
<dbReference type="PANTHER" id="PTHR46985">
    <property type="entry name" value="NACHT, LRR AND PYD DOMAINS-CONTAINING PROTEIN 1"/>
    <property type="match status" value="1"/>
</dbReference>
<comment type="subcellular location">
    <subcellularLocation>
        <location evidence="1">Inflammasome</location>
    </subcellularLocation>
</comment>
<evidence type="ECO:0000313" key="11">
    <source>
        <dbReference type="Proteomes" id="UP001187415"/>
    </source>
</evidence>
<evidence type="ECO:0000256" key="7">
    <source>
        <dbReference type="SAM" id="MobiDB-lite"/>
    </source>
</evidence>
<evidence type="ECO:0000259" key="8">
    <source>
        <dbReference type="PROSITE" id="PS50209"/>
    </source>
</evidence>
<dbReference type="InterPro" id="IPR011029">
    <property type="entry name" value="DEATH-like_dom_sf"/>
</dbReference>
<keyword evidence="11" id="KW-1185">Reference proteome</keyword>
<dbReference type="InterPro" id="IPR004020">
    <property type="entry name" value="DAPIN"/>
</dbReference>
<gene>
    <name evidence="10" type="ORF">Q5P01_011613</name>
</gene>
<comment type="caution">
    <text evidence="10">The sequence shown here is derived from an EMBL/GenBank/DDBJ whole genome shotgun (WGS) entry which is preliminary data.</text>
</comment>
<dbReference type="Pfam" id="PF00619">
    <property type="entry name" value="CARD"/>
    <property type="match status" value="1"/>
</dbReference>
<evidence type="ECO:0000313" key="10">
    <source>
        <dbReference type="EMBL" id="KAK2844954.1"/>
    </source>
</evidence>
<dbReference type="GO" id="GO:0045087">
    <property type="term" value="P:innate immune response"/>
    <property type="evidence" value="ECO:0007669"/>
    <property type="project" value="UniProtKB-KW"/>
</dbReference>
<evidence type="ECO:0000256" key="4">
    <source>
        <dbReference type="ARBA" id="ARBA00022859"/>
    </source>
</evidence>
<evidence type="ECO:0000256" key="5">
    <source>
        <dbReference type="ARBA" id="ARBA00023198"/>
    </source>
</evidence>
<keyword evidence="3" id="KW-0399">Innate immunity</keyword>
<dbReference type="AlphaFoldDB" id="A0AA88MUM3"/>
<evidence type="ECO:0000256" key="6">
    <source>
        <dbReference type="ARBA" id="ARBA00023233"/>
    </source>
</evidence>
<dbReference type="SMART" id="SM01289">
    <property type="entry name" value="PYRIN"/>
    <property type="match status" value="1"/>
</dbReference>
<dbReference type="GO" id="GO:0006954">
    <property type="term" value="P:inflammatory response"/>
    <property type="evidence" value="ECO:0007669"/>
    <property type="project" value="UniProtKB-KW"/>
</dbReference>
<sequence>MAPKTIKSALAETLEDLSKLNFDKFCHQLLDRREEPRVRRNRVEGKNFLDVTDVLVSTFTEAGAVKVAVDILRRIDCNDDAERLAQLAGPQSRNTGSRDIAGASEGANTMAEGGCSDKHFVDKHRVELIKRVSNISSILDELLNENVIGQEVYDDIRSLRTSQDKMRALFSGPLKASVTCKDVFYKILETNELYLINDLKKNN</sequence>
<dbReference type="InterPro" id="IPR001315">
    <property type="entry name" value="CARD"/>
</dbReference>
<dbReference type="PROSITE" id="PS50209">
    <property type="entry name" value="CARD"/>
    <property type="match status" value="1"/>
</dbReference>
<evidence type="ECO:0000256" key="1">
    <source>
        <dbReference type="ARBA" id="ARBA00004110"/>
    </source>
</evidence>
<evidence type="ECO:0000259" key="9">
    <source>
        <dbReference type="PROSITE" id="PS50824"/>
    </source>
</evidence>
<keyword evidence="2" id="KW-0963">Cytoplasm</keyword>
<dbReference type="GO" id="GO:0042981">
    <property type="term" value="P:regulation of apoptotic process"/>
    <property type="evidence" value="ECO:0007669"/>
    <property type="project" value="InterPro"/>
</dbReference>
<dbReference type="CDD" id="cd08321">
    <property type="entry name" value="Pyrin_ASC-like"/>
    <property type="match status" value="1"/>
</dbReference>
<keyword evidence="6" id="KW-1271">Inflammasome</keyword>
<organism evidence="10 11">
    <name type="scientific">Channa striata</name>
    <name type="common">Snakehead murrel</name>
    <name type="synonym">Ophicephalus striatus</name>
    <dbReference type="NCBI Taxonomy" id="64152"/>
    <lineage>
        <taxon>Eukaryota</taxon>
        <taxon>Metazoa</taxon>
        <taxon>Chordata</taxon>
        <taxon>Craniata</taxon>
        <taxon>Vertebrata</taxon>
        <taxon>Euteleostomi</taxon>
        <taxon>Actinopterygii</taxon>
        <taxon>Neopterygii</taxon>
        <taxon>Teleostei</taxon>
        <taxon>Neoteleostei</taxon>
        <taxon>Acanthomorphata</taxon>
        <taxon>Anabantaria</taxon>
        <taxon>Anabantiformes</taxon>
        <taxon>Channoidei</taxon>
        <taxon>Channidae</taxon>
        <taxon>Channa</taxon>
    </lineage>
</organism>
<evidence type="ECO:0000256" key="3">
    <source>
        <dbReference type="ARBA" id="ARBA00022588"/>
    </source>
</evidence>
<dbReference type="FunFam" id="1.10.533.10:FF:000013">
    <property type="entry name" value="Apoptosis-associated speck-like protein containing a CARD"/>
    <property type="match status" value="1"/>
</dbReference>
<dbReference type="CDD" id="cd08330">
    <property type="entry name" value="CARD_ASC_NALP1"/>
    <property type="match status" value="1"/>
</dbReference>
<dbReference type="InterPro" id="IPR051249">
    <property type="entry name" value="NLRP_Inflammasome"/>
</dbReference>
<dbReference type="Proteomes" id="UP001187415">
    <property type="component" value="Unassembled WGS sequence"/>
</dbReference>
<keyword evidence="4" id="KW-0391">Immunity</keyword>
<name>A0AA88MUM3_CHASR</name>
<evidence type="ECO:0000256" key="2">
    <source>
        <dbReference type="ARBA" id="ARBA00022490"/>
    </source>
</evidence>
<dbReference type="Pfam" id="PF02758">
    <property type="entry name" value="PYRIN"/>
    <property type="match status" value="1"/>
</dbReference>